<proteinExistence type="predicted"/>
<accession>A0ABU9VIC1</accession>
<comment type="caution">
    <text evidence="2">The sequence shown here is derived from an EMBL/GenBank/DDBJ whole genome shotgun (WGS) entry which is preliminary data.</text>
</comment>
<evidence type="ECO:0000313" key="2">
    <source>
        <dbReference type="EMBL" id="MEN0643425.1"/>
    </source>
</evidence>
<sequence>MEGLFMFWLSWVAWIIVTFLMAKSKKRIMIAGFILLFIIFYSVHIPVPMGTINAGFIWLALGCYWMFHRQARKRLFVSFLFGWFIAAVYAGFSLWTMYDPIIMIVQKEWMMASILFLLSIFLMKNALLRVTVVTLGMIHGEVLTHFVTANIWGLFEIGSSLFFDGLALSLGILSLHILLQTVKGFLQDATEKWRSATESL</sequence>
<dbReference type="InterPro" id="IPR014617">
    <property type="entry name" value="YphA_Bacsu"/>
</dbReference>
<dbReference type="Pfam" id="PF24124">
    <property type="entry name" value="YphA"/>
    <property type="match status" value="1"/>
</dbReference>
<gene>
    <name evidence="2" type="ORF">MKY91_09740</name>
</gene>
<dbReference type="RefSeq" id="WP_343130353.1">
    <property type="nucleotide sequence ID" value="NZ_JBCITK010000001.1"/>
</dbReference>
<keyword evidence="3" id="KW-1185">Reference proteome</keyword>
<feature type="transmembrane region" description="Helical" evidence="1">
    <location>
        <begin position="101"/>
        <end position="123"/>
    </location>
</feature>
<protein>
    <submittedName>
        <fullName evidence="2">Uncharacterized protein</fullName>
    </submittedName>
</protein>
<keyword evidence="1" id="KW-0472">Membrane</keyword>
<organism evidence="2 3">
    <name type="scientific">Alkalicoccobacillus gibsonii</name>
    <dbReference type="NCBI Taxonomy" id="79881"/>
    <lineage>
        <taxon>Bacteria</taxon>
        <taxon>Bacillati</taxon>
        <taxon>Bacillota</taxon>
        <taxon>Bacilli</taxon>
        <taxon>Bacillales</taxon>
        <taxon>Bacillaceae</taxon>
        <taxon>Alkalicoccobacillus</taxon>
    </lineage>
</organism>
<feature type="transmembrane region" description="Helical" evidence="1">
    <location>
        <begin position="51"/>
        <end position="68"/>
    </location>
</feature>
<feature type="transmembrane region" description="Helical" evidence="1">
    <location>
        <begin position="75"/>
        <end position="95"/>
    </location>
</feature>
<reference evidence="2 3" key="1">
    <citation type="submission" date="2024-03" db="EMBL/GenBank/DDBJ databases">
        <title>Bacilli Hybrid Assemblies.</title>
        <authorList>
            <person name="Kovac J."/>
        </authorList>
    </citation>
    <scope>NUCLEOTIDE SEQUENCE [LARGE SCALE GENOMIC DNA]</scope>
    <source>
        <strain evidence="2 3">FSL R7-0666</strain>
    </source>
</reference>
<feature type="transmembrane region" description="Helical" evidence="1">
    <location>
        <begin position="130"/>
        <end position="155"/>
    </location>
</feature>
<keyword evidence="1" id="KW-1133">Transmembrane helix</keyword>
<feature type="transmembrane region" description="Helical" evidence="1">
    <location>
        <begin position="6"/>
        <end position="22"/>
    </location>
</feature>
<evidence type="ECO:0000313" key="3">
    <source>
        <dbReference type="Proteomes" id="UP001418796"/>
    </source>
</evidence>
<keyword evidence="1" id="KW-0812">Transmembrane</keyword>
<dbReference type="PIRSF" id="PIRSF036710">
    <property type="entry name" value="YphA_Bacsu"/>
    <property type="match status" value="1"/>
</dbReference>
<evidence type="ECO:0000256" key="1">
    <source>
        <dbReference type="SAM" id="Phobius"/>
    </source>
</evidence>
<dbReference type="EMBL" id="JBCITK010000001">
    <property type="protein sequence ID" value="MEN0643425.1"/>
    <property type="molecule type" value="Genomic_DNA"/>
</dbReference>
<dbReference type="Proteomes" id="UP001418796">
    <property type="component" value="Unassembled WGS sequence"/>
</dbReference>
<feature type="transmembrane region" description="Helical" evidence="1">
    <location>
        <begin position="161"/>
        <end position="179"/>
    </location>
</feature>
<name>A0ABU9VIC1_9BACI</name>
<feature type="transmembrane region" description="Helical" evidence="1">
    <location>
        <begin position="29"/>
        <end position="45"/>
    </location>
</feature>